<evidence type="ECO:0000313" key="3">
    <source>
        <dbReference type="EMBL" id="MBB4778671.1"/>
    </source>
</evidence>
<comment type="caution">
    <text evidence="3">The sequence shown here is derived from an EMBL/GenBank/DDBJ whole genome shotgun (WGS) entry which is preliminary data.</text>
</comment>
<dbReference type="Proteomes" id="UP000549343">
    <property type="component" value="Unassembled WGS sequence"/>
</dbReference>
<sequence length="124" mass="12448">MRRNPLNTPTLITVTGLVTGAVGLLIQKVAGVDMPPVPPGLVILLVVAALIVMTRWRWVLVLAVLGGLAELPGAVGSALDADAFGEIAGAAVRTGGAAVALVAGIVALVTAVRSRGREAEPAAR</sequence>
<organism evidence="3 4">
    <name type="scientific">Actinomadura livida</name>
    <dbReference type="NCBI Taxonomy" id="79909"/>
    <lineage>
        <taxon>Bacteria</taxon>
        <taxon>Bacillati</taxon>
        <taxon>Actinomycetota</taxon>
        <taxon>Actinomycetes</taxon>
        <taxon>Streptosporangiales</taxon>
        <taxon>Thermomonosporaceae</taxon>
        <taxon>Actinomadura</taxon>
    </lineage>
</organism>
<dbReference type="Proteomes" id="UP001501427">
    <property type="component" value="Unassembled WGS sequence"/>
</dbReference>
<dbReference type="EMBL" id="JACHMV010000001">
    <property type="protein sequence ID" value="MBB4778671.1"/>
    <property type="molecule type" value="Genomic_DNA"/>
</dbReference>
<accession>A0A7W7N145</accession>
<feature type="transmembrane region" description="Helical" evidence="1">
    <location>
        <begin position="36"/>
        <end position="52"/>
    </location>
</feature>
<reference evidence="3 4" key="2">
    <citation type="submission" date="2020-08" db="EMBL/GenBank/DDBJ databases">
        <title>Sequencing the genomes of 1000 actinobacteria strains.</title>
        <authorList>
            <person name="Klenk H.-P."/>
        </authorList>
    </citation>
    <scope>NUCLEOTIDE SEQUENCE [LARGE SCALE GENOMIC DNA]</scope>
    <source>
        <strain evidence="3 4">DSM 44772</strain>
    </source>
</reference>
<dbReference type="RefSeq" id="WP_184889837.1">
    <property type="nucleotide sequence ID" value="NZ_BAAAHD010000087.1"/>
</dbReference>
<proteinExistence type="predicted"/>
<evidence type="ECO:0000313" key="2">
    <source>
        <dbReference type="EMBL" id="GAA0596760.1"/>
    </source>
</evidence>
<keyword evidence="1" id="KW-0812">Transmembrane</keyword>
<keyword evidence="5" id="KW-1185">Reference proteome</keyword>
<dbReference type="AlphaFoldDB" id="A0A7W7N145"/>
<reference evidence="2" key="3">
    <citation type="submission" date="2023-12" db="EMBL/GenBank/DDBJ databases">
        <authorList>
            <person name="Sun Q."/>
            <person name="Inoue M."/>
        </authorList>
    </citation>
    <scope>NUCLEOTIDE SEQUENCE</scope>
    <source>
        <strain evidence="2">JCM 10667</strain>
    </source>
</reference>
<evidence type="ECO:0000313" key="4">
    <source>
        <dbReference type="Proteomes" id="UP000549343"/>
    </source>
</evidence>
<feature type="transmembrane region" description="Helical" evidence="1">
    <location>
        <begin position="59"/>
        <end position="79"/>
    </location>
</feature>
<keyword evidence="1" id="KW-1133">Transmembrane helix</keyword>
<reference evidence="2 5" key="1">
    <citation type="journal article" date="2019" name="Int. J. Syst. Evol. Microbiol.">
        <title>The Global Catalogue of Microorganisms (GCM) 10K type strain sequencing project: providing services to taxonomists for standard genome sequencing and annotation.</title>
        <authorList>
            <consortium name="The Broad Institute Genomics Platform"/>
            <consortium name="The Broad Institute Genome Sequencing Center for Infectious Disease"/>
            <person name="Wu L."/>
            <person name="Ma J."/>
        </authorList>
    </citation>
    <scope>NUCLEOTIDE SEQUENCE [LARGE SCALE GENOMIC DNA]</scope>
    <source>
        <strain evidence="2 5">JCM 10667</strain>
    </source>
</reference>
<protein>
    <submittedName>
        <fullName evidence="3">Uncharacterized protein</fullName>
    </submittedName>
</protein>
<feature type="transmembrane region" description="Helical" evidence="1">
    <location>
        <begin position="12"/>
        <end position="30"/>
    </location>
</feature>
<gene>
    <name evidence="3" type="ORF">F4557_007089</name>
    <name evidence="2" type="ORF">GCM10009546_68540</name>
</gene>
<dbReference type="EMBL" id="BAAAHD010000087">
    <property type="protein sequence ID" value="GAA0596760.1"/>
    <property type="molecule type" value="Genomic_DNA"/>
</dbReference>
<keyword evidence="1" id="KW-0472">Membrane</keyword>
<evidence type="ECO:0000256" key="1">
    <source>
        <dbReference type="SAM" id="Phobius"/>
    </source>
</evidence>
<name>A0A7W7N145_9ACTN</name>
<feature type="transmembrane region" description="Helical" evidence="1">
    <location>
        <begin position="91"/>
        <end position="112"/>
    </location>
</feature>
<evidence type="ECO:0000313" key="5">
    <source>
        <dbReference type="Proteomes" id="UP001501427"/>
    </source>
</evidence>